<dbReference type="Proteomes" id="UP000234748">
    <property type="component" value="Unassembled WGS sequence"/>
</dbReference>
<dbReference type="PIRSF" id="PIRSF003107">
    <property type="entry name" value="PhoU"/>
    <property type="match status" value="1"/>
</dbReference>
<evidence type="ECO:0000256" key="1">
    <source>
        <dbReference type="ARBA" id="ARBA00004496"/>
    </source>
</evidence>
<dbReference type="InterPro" id="IPR028366">
    <property type="entry name" value="PhoU"/>
</dbReference>
<comment type="subunit">
    <text evidence="3 7">Homodimer.</text>
</comment>
<dbReference type="InterPro" id="IPR026022">
    <property type="entry name" value="PhoU_dom"/>
</dbReference>
<keyword evidence="5 7" id="KW-0963">Cytoplasm</keyword>
<reference evidence="9 10" key="1">
    <citation type="submission" date="2017-11" db="EMBL/GenBank/DDBJ databases">
        <title>Comparitive Functional Genomics of Dry Heat Resistant strains isolated from the Viking Spacecraft.</title>
        <authorList>
            <person name="Seuylemezian A."/>
            <person name="Cooper K."/>
            <person name="Vaishampayan P."/>
        </authorList>
    </citation>
    <scope>NUCLEOTIDE SEQUENCE [LARGE SCALE GENOMIC DNA]</scope>
    <source>
        <strain evidence="9 10">V1-29</strain>
    </source>
</reference>
<dbReference type="OrthoDB" id="9814256at2"/>
<comment type="function">
    <text evidence="7">Plays a role in the regulation of phosphate uptake.</text>
</comment>
<comment type="caution">
    <text evidence="9">The sequence shown here is derived from an EMBL/GenBank/DDBJ whole genome shotgun (WGS) entry which is preliminary data.</text>
</comment>
<dbReference type="AlphaFoldDB" id="A0A2N5M9V3"/>
<dbReference type="PANTHER" id="PTHR42930:SF3">
    <property type="entry name" value="PHOSPHATE-SPECIFIC TRANSPORT SYSTEM ACCESSORY PROTEIN PHOU"/>
    <property type="match status" value="1"/>
</dbReference>
<sequence length="219" mass="24910">MPIREKFEVDLKELQRKLKELGAFTHDSLIRSLKALETKDINLALEVMEEDTKANILEDEINDFAILLIAKQQPVSIDLRRIIGVIKIATDVERIADFSVNIAKSTIRIGKEGKIGPVESIRKMHQLTLEMLELSLAAFIEEDVEKAKKVASLDDQVDELYGQTILHYLENNEGTPESLSETTQLSFVCRYLERAADHCTNIAESAYYLVKGRRYDLNT</sequence>
<evidence type="ECO:0000313" key="10">
    <source>
        <dbReference type="Proteomes" id="UP000234748"/>
    </source>
</evidence>
<dbReference type="PANTHER" id="PTHR42930">
    <property type="entry name" value="PHOSPHATE-SPECIFIC TRANSPORT SYSTEM ACCESSORY PROTEIN PHOU"/>
    <property type="match status" value="1"/>
</dbReference>
<evidence type="ECO:0000259" key="8">
    <source>
        <dbReference type="Pfam" id="PF01895"/>
    </source>
</evidence>
<dbReference type="NCBIfam" id="TIGR02135">
    <property type="entry name" value="phoU_full"/>
    <property type="match status" value="1"/>
</dbReference>
<evidence type="ECO:0000256" key="5">
    <source>
        <dbReference type="ARBA" id="ARBA00022490"/>
    </source>
</evidence>
<evidence type="ECO:0000313" key="9">
    <source>
        <dbReference type="EMBL" id="PLT31142.1"/>
    </source>
</evidence>
<dbReference type="GO" id="GO:0045936">
    <property type="term" value="P:negative regulation of phosphate metabolic process"/>
    <property type="evidence" value="ECO:0007669"/>
    <property type="project" value="InterPro"/>
</dbReference>
<keyword evidence="10" id="KW-1185">Reference proteome</keyword>
<dbReference type="InterPro" id="IPR038078">
    <property type="entry name" value="PhoU-like_sf"/>
</dbReference>
<evidence type="ECO:0000256" key="2">
    <source>
        <dbReference type="ARBA" id="ARBA00008107"/>
    </source>
</evidence>
<evidence type="ECO:0000256" key="6">
    <source>
        <dbReference type="ARBA" id="ARBA00022592"/>
    </source>
</evidence>
<organism evidence="9 10">
    <name type="scientific">Peribacillus deserti</name>
    <dbReference type="NCBI Taxonomy" id="673318"/>
    <lineage>
        <taxon>Bacteria</taxon>
        <taxon>Bacillati</taxon>
        <taxon>Bacillota</taxon>
        <taxon>Bacilli</taxon>
        <taxon>Bacillales</taxon>
        <taxon>Bacillaceae</taxon>
        <taxon>Peribacillus</taxon>
    </lineage>
</organism>
<keyword evidence="6 7" id="KW-0592">Phosphate transport</keyword>
<feature type="domain" description="PhoU" evidence="8">
    <location>
        <begin position="121"/>
        <end position="205"/>
    </location>
</feature>
<dbReference type="Pfam" id="PF01895">
    <property type="entry name" value="PhoU"/>
    <property type="match status" value="2"/>
</dbReference>
<dbReference type="GO" id="GO:0006817">
    <property type="term" value="P:phosphate ion transport"/>
    <property type="evidence" value="ECO:0007669"/>
    <property type="project" value="UniProtKB-KW"/>
</dbReference>
<comment type="subcellular location">
    <subcellularLocation>
        <location evidence="1 7">Cytoplasm</location>
    </subcellularLocation>
</comment>
<name>A0A2N5M9V3_9BACI</name>
<dbReference type="FunFam" id="1.20.58.220:FF:000004">
    <property type="entry name" value="Phosphate-specific transport system accessory protein PhoU"/>
    <property type="match status" value="1"/>
</dbReference>
<dbReference type="Gene3D" id="1.20.58.220">
    <property type="entry name" value="Phosphate transport system protein phou homolog 2, domain 2"/>
    <property type="match status" value="1"/>
</dbReference>
<comment type="similarity">
    <text evidence="2 7">Belongs to the PhoU family.</text>
</comment>
<feature type="domain" description="PhoU" evidence="8">
    <location>
        <begin position="18"/>
        <end position="105"/>
    </location>
</feature>
<evidence type="ECO:0000256" key="4">
    <source>
        <dbReference type="ARBA" id="ARBA00022448"/>
    </source>
</evidence>
<proteinExistence type="inferred from homology"/>
<gene>
    <name evidence="9" type="primary">phoU</name>
    <name evidence="9" type="ORF">CUU66_04080</name>
</gene>
<accession>A0A2N5M9V3</accession>
<keyword evidence="4 7" id="KW-0813">Transport</keyword>
<protein>
    <recommendedName>
        <fullName evidence="7">Phosphate-specific transport system accessory protein PhoU</fullName>
    </recommendedName>
</protein>
<dbReference type="GO" id="GO:0030643">
    <property type="term" value="P:intracellular phosphate ion homeostasis"/>
    <property type="evidence" value="ECO:0007669"/>
    <property type="project" value="InterPro"/>
</dbReference>
<evidence type="ECO:0000256" key="3">
    <source>
        <dbReference type="ARBA" id="ARBA00011738"/>
    </source>
</evidence>
<dbReference type="GO" id="GO:0005737">
    <property type="term" value="C:cytoplasm"/>
    <property type="evidence" value="ECO:0007669"/>
    <property type="project" value="UniProtKB-SubCell"/>
</dbReference>
<dbReference type="RefSeq" id="WP_101640401.1">
    <property type="nucleotide sequence ID" value="NZ_PGUY01000012.1"/>
</dbReference>
<dbReference type="SUPFAM" id="SSF109755">
    <property type="entry name" value="PhoU-like"/>
    <property type="match status" value="1"/>
</dbReference>
<dbReference type="EMBL" id="PGUY01000012">
    <property type="protein sequence ID" value="PLT31142.1"/>
    <property type="molecule type" value="Genomic_DNA"/>
</dbReference>
<evidence type="ECO:0000256" key="7">
    <source>
        <dbReference type="PIRNR" id="PIRNR003107"/>
    </source>
</evidence>